<keyword evidence="2" id="KW-1185">Reference proteome</keyword>
<organism evidence="1 2">
    <name type="scientific">Acetobacter oeni</name>
    <dbReference type="NCBI Taxonomy" id="304077"/>
    <lineage>
        <taxon>Bacteria</taxon>
        <taxon>Pseudomonadati</taxon>
        <taxon>Pseudomonadota</taxon>
        <taxon>Alphaproteobacteria</taxon>
        <taxon>Acetobacterales</taxon>
        <taxon>Acetobacteraceae</taxon>
        <taxon>Acetobacter</taxon>
    </lineage>
</organism>
<protein>
    <submittedName>
        <fullName evidence="1">Uncharacterized protein</fullName>
    </submittedName>
</protein>
<accession>A0A511XLH4</accession>
<evidence type="ECO:0000313" key="1">
    <source>
        <dbReference type="EMBL" id="GEN63803.1"/>
    </source>
</evidence>
<dbReference type="Proteomes" id="UP000321746">
    <property type="component" value="Unassembled WGS sequence"/>
</dbReference>
<comment type="caution">
    <text evidence="1">The sequence shown here is derived from an EMBL/GenBank/DDBJ whole genome shotgun (WGS) entry which is preliminary data.</text>
</comment>
<dbReference type="AlphaFoldDB" id="A0A511XLH4"/>
<evidence type="ECO:0000313" key="2">
    <source>
        <dbReference type="Proteomes" id="UP000321746"/>
    </source>
</evidence>
<reference evidence="1 2" key="1">
    <citation type="submission" date="2019-07" db="EMBL/GenBank/DDBJ databases">
        <title>Whole genome shotgun sequence of Acetobacter oeni NBRC 105207.</title>
        <authorList>
            <person name="Hosoyama A."/>
            <person name="Uohara A."/>
            <person name="Ohji S."/>
            <person name="Ichikawa N."/>
        </authorList>
    </citation>
    <scope>NUCLEOTIDE SEQUENCE [LARGE SCALE GENOMIC DNA]</scope>
    <source>
        <strain evidence="1 2">NBRC 105207</strain>
    </source>
</reference>
<proteinExistence type="predicted"/>
<name>A0A511XLH4_9PROT</name>
<gene>
    <name evidence="1" type="ORF">AOE01nite_20270</name>
</gene>
<sequence length="55" mass="5776">MLFAAGAGFFAGVIESSALVSVVTWARAGPEKGVTQAVARPVRLMTSRIRGEKAR</sequence>
<dbReference type="EMBL" id="BJYG01000026">
    <property type="protein sequence ID" value="GEN63803.1"/>
    <property type="molecule type" value="Genomic_DNA"/>
</dbReference>